<evidence type="ECO:0000256" key="3">
    <source>
        <dbReference type="ARBA" id="ARBA00023295"/>
    </source>
</evidence>
<dbReference type="GO" id="GO:0009986">
    <property type="term" value="C:cell surface"/>
    <property type="evidence" value="ECO:0007669"/>
    <property type="project" value="TreeGrafter"/>
</dbReference>
<dbReference type="HOGENOM" id="CLU_004624_8_2_1"/>
<dbReference type="GO" id="GO:0005758">
    <property type="term" value="C:mitochondrial intermembrane space"/>
    <property type="evidence" value="ECO:0007669"/>
    <property type="project" value="EnsemblFungi"/>
</dbReference>
<dbReference type="GO" id="GO:0046557">
    <property type="term" value="F:glucan endo-1,6-beta-glucosidase activity"/>
    <property type="evidence" value="ECO:0007669"/>
    <property type="project" value="TreeGrafter"/>
</dbReference>
<dbReference type="Gene3D" id="3.20.20.80">
    <property type="entry name" value="Glycosidases"/>
    <property type="match status" value="1"/>
</dbReference>
<name>W6MPB8_9ASCO</name>
<dbReference type="OrthoDB" id="1887033at2759"/>
<accession>W6MPB8</accession>
<dbReference type="GeneID" id="34521882"/>
<evidence type="ECO:0000313" key="4">
    <source>
        <dbReference type="EMBL" id="CDK28504.1"/>
    </source>
</evidence>
<reference evidence="4" key="1">
    <citation type="submission" date="2013-12" db="EMBL/GenBank/DDBJ databases">
        <authorList>
            <person name="Genoscope - CEA"/>
        </authorList>
    </citation>
    <scope>NUCLEOTIDE SEQUENCE</scope>
    <source>
        <strain evidence="4">CBS 1993</strain>
    </source>
</reference>
<gene>
    <name evidence="4" type="ORF">KUCA_T00004487001</name>
</gene>
<dbReference type="FunFam" id="3.20.20.80:FF:000100">
    <property type="entry name" value="Glycoside hydrolase superfamily"/>
    <property type="match status" value="1"/>
</dbReference>
<dbReference type="STRING" id="1382522.W6MPB8"/>
<dbReference type="PANTHER" id="PTHR31297">
    <property type="entry name" value="GLUCAN ENDO-1,6-BETA-GLUCOSIDASE B"/>
    <property type="match status" value="1"/>
</dbReference>
<dbReference type="RefSeq" id="XP_022460494.1">
    <property type="nucleotide sequence ID" value="XM_022601226.1"/>
</dbReference>
<dbReference type="PANTHER" id="PTHR31297:SF43">
    <property type="entry name" value="GLUCAN 1,3-BETA-GLUCOSIDASE 3"/>
    <property type="match status" value="1"/>
</dbReference>
<evidence type="ECO:0000313" key="5">
    <source>
        <dbReference type="Proteomes" id="UP000019384"/>
    </source>
</evidence>
<protein>
    <submittedName>
        <fullName evidence="4">Uncharacterized protein</fullName>
    </submittedName>
</protein>
<dbReference type="InterPro" id="IPR050386">
    <property type="entry name" value="Glycosyl_hydrolase_5"/>
</dbReference>
<keyword evidence="2" id="KW-0378">Hydrolase</keyword>
<comment type="similarity">
    <text evidence="1">Belongs to the glycosyl hydrolase 5 (cellulase A) family.</text>
</comment>
<evidence type="ECO:0000256" key="2">
    <source>
        <dbReference type="ARBA" id="ARBA00022801"/>
    </source>
</evidence>
<dbReference type="Proteomes" id="UP000019384">
    <property type="component" value="Unassembled WGS sequence"/>
</dbReference>
<dbReference type="SUPFAM" id="SSF51445">
    <property type="entry name" value="(Trans)glycosidases"/>
    <property type="match status" value="1"/>
</dbReference>
<reference evidence="4" key="2">
    <citation type="submission" date="2014-02" db="EMBL/GenBank/DDBJ databases">
        <title>Complete DNA sequence of /Kuraishia capsulata/ illustrates novel genomic features among budding yeasts (/Saccharomycotina/).</title>
        <authorList>
            <person name="Morales L."/>
            <person name="Noel B."/>
            <person name="Porcel B."/>
            <person name="Marcet-Houben M."/>
            <person name="Hullo M-F."/>
            <person name="Sacerdot C."/>
            <person name="Tekaia F."/>
            <person name="Leh-Louis V."/>
            <person name="Despons L."/>
            <person name="Khanna V."/>
            <person name="Aury J-M."/>
            <person name="Barbe V."/>
            <person name="Couloux A."/>
            <person name="Labadie K."/>
            <person name="Pelletier E."/>
            <person name="Souciet J-L."/>
            <person name="Boekhout T."/>
            <person name="Gabaldon T."/>
            <person name="Wincker P."/>
            <person name="Dujon B."/>
        </authorList>
    </citation>
    <scope>NUCLEOTIDE SEQUENCE</scope>
    <source>
        <strain evidence="4">CBS 1993</strain>
    </source>
</reference>
<dbReference type="AlphaFoldDB" id="W6MPB8"/>
<proteinExistence type="inferred from homology"/>
<dbReference type="GO" id="GO:0005576">
    <property type="term" value="C:extracellular region"/>
    <property type="evidence" value="ECO:0007669"/>
    <property type="project" value="TreeGrafter"/>
</dbReference>
<evidence type="ECO:0000256" key="1">
    <source>
        <dbReference type="ARBA" id="ARBA00005641"/>
    </source>
</evidence>
<keyword evidence="3" id="KW-0326">Glycosidase</keyword>
<dbReference type="GO" id="GO:0009251">
    <property type="term" value="P:glucan catabolic process"/>
    <property type="evidence" value="ECO:0007669"/>
    <property type="project" value="TreeGrafter"/>
</dbReference>
<organism evidence="4 5">
    <name type="scientific">Kuraishia capsulata CBS 1993</name>
    <dbReference type="NCBI Taxonomy" id="1382522"/>
    <lineage>
        <taxon>Eukaryota</taxon>
        <taxon>Fungi</taxon>
        <taxon>Dikarya</taxon>
        <taxon>Ascomycota</taxon>
        <taxon>Saccharomycotina</taxon>
        <taxon>Pichiomycetes</taxon>
        <taxon>Pichiales</taxon>
        <taxon>Pichiaceae</taxon>
        <taxon>Kuraishia</taxon>
    </lineage>
</organism>
<keyword evidence="5" id="KW-1185">Reference proteome</keyword>
<dbReference type="InterPro" id="IPR017853">
    <property type="entry name" value="GH"/>
</dbReference>
<sequence>MGLLSKIKLEAKASSIRPAEPAVPIGSKPTKKSIYESRLNVGTNFGSLFVLESFMFGDYFIDGASTELEAVRNQVKKNGVDKTRELLESHWSGYASNEDWDWLKNAGVNSIRIPLGYWHVDGGKFVSGTNFEGVKGVYSNAWKYYTDLIKKAGEYQIGILVDLHALPYGANAQDHSGEKLSKAGFWSSSHIAKGLEVVEFLAKELARFENISGLQIVNETEFDNEAKYQKLYYSNAINAIREHNGTVPIVISDGWWPDQWVKWISSNSSKGNLGVVIDAHVYRCFSDDDKSKSADRIIDDLEGSVLTNLSAKADIMVGEFSCVLDGQTWDKTSGDRNELVKRYGKRQIELFRQRTCGYYFWSYKFQHGDGGEWGFRAMCPNAIPQYRLKGIPSENDMQNELNSKLNDHANYWNSQNSNEKYEHWRYEDGFRKAYQDSVEFANFNASQIGRKVAWTDARKADHIKAKGNSNFVWEWEQGFESGLAWFVSVAFD</sequence>
<dbReference type="EMBL" id="HG793129">
    <property type="protein sequence ID" value="CDK28504.1"/>
    <property type="molecule type" value="Genomic_DNA"/>
</dbReference>